<keyword evidence="3" id="KW-0238">DNA-binding</keyword>
<comment type="similarity">
    <text evidence="1">Belongs to the LysR transcriptional regulatory family.</text>
</comment>
<dbReference type="FunFam" id="1.10.10.10:FF:000001">
    <property type="entry name" value="LysR family transcriptional regulator"/>
    <property type="match status" value="1"/>
</dbReference>
<dbReference type="SUPFAM" id="SSF53850">
    <property type="entry name" value="Periplasmic binding protein-like II"/>
    <property type="match status" value="1"/>
</dbReference>
<dbReference type="InterPro" id="IPR036388">
    <property type="entry name" value="WH-like_DNA-bd_sf"/>
</dbReference>
<dbReference type="GO" id="GO:0043565">
    <property type="term" value="F:sequence-specific DNA binding"/>
    <property type="evidence" value="ECO:0007669"/>
    <property type="project" value="TreeGrafter"/>
</dbReference>
<dbReference type="GO" id="GO:0006351">
    <property type="term" value="P:DNA-templated transcription"/>
    <property type="evidence" value="ECO:0007669"/>
    <property type="project" value="TreeGrafter"/>
</dbReference>
<dbReference type="GO" id="GO:0003700">
    <property type="term" value="F:DNA-binding transcription factor activity"/>
    <property type="evidence" value="ECO:0007669"/>
    <property type="project" value="InterPro"/>
</dbReference>
<feature type="domain" description="HTH lysR-type" evidence="5">
    <location>
        <begin position="7"/>
        <end position="64"/>
    </location>
</feature>
<organism evidence="6 7">
    <name type="scientific">Stenotrophomonas maltophilia</name>
    <name type="common">Pseudomonas maltophilia</name>
    <name type="synonym">Xanthomonas maltophilia</name>
    <dbReference type="NCBI Taxonomy" id="40324"/>
    <lineage>
        <taxon>Bacteria</taxon>
        <taxon>Pseudomonadati</taxon>
        <taxon>Pseudomonadota</taxon>
        <taxon>Gammaproteobacteria</taxon>
        <taxon>Lysobacterales</taxon>
        <taxon>Lysobacteraceae</taxon>
        <taxon>Stenotrophomonas</taxon>
        <taxon>Stenotrophomonas maltophilia group</taxon>
    </lineage>
</organism>
<evidence type="ECO:0000313" key="7">
    <source>
        <dbReference type="Proteomes" id="UP000487117"/>
    </source>
</evidence>
<evidence type="ECO:0000313" key="6">
    <source>
        <dbReference type="EMBL" id="KAF1015208.1"/>
    </source>
</evidence>
<keyword evidence="2" id="KW-0805">Transcription regulation</keyword>
<evidence type="ECO:0000259" key="5">
    <source>
        <dbReference type="PROSITE" id="PS50931"/>
    </source>
</evidence>
<reference evidence="7" key="1">
    <citation type="journal article" date="2020" name="MBio">
        <title>Horizontal gene transfer to a defensive symbiont with a reduced genome amongst a multipartite beetle microbiome.</title>
        <authorList>
            <person name="Waterworth S.C."/>
            <person name="Florez L.V."/>
            <person name="Rees E.R."/>
            <person name="Hertweck C."/>
            <person name="Kaltenpoth M."/>
            <person name="Kwan J.C."/>
        </authorList>
    </citation>
    <scope>NUCLEOTIDE SEQUENCE [LARGE SCALE GENOMIC DNA]</scope>
</reference>
<dbReference type="Proteomes" id="UP000487117">
    <property type="component" value="Unassembled WGS sequence"/>
</dbReference>
<dbReference type="PANTHER" id="PTHR30537:SF1">
    <property type="entry name" value="HTH-TYPE TRANSCRIPTIONAL REGULATOR PGRR"/>
    <property type="match status" value="1"/>
</dbReference>
<comment type="caution">
    <text evidence="6">The sequence shown here is derived from an EMBL/GenBank/DDBJ whole genome shotgun (WGS) entry which is preliminary data.</text>
</comment>
<dbReference type="EMBL" id="WNDS01000003">
    <property type="protein sequence ID" value="KAF1015208.1"/>
    <property type="molecule type" value="Genomic_DNA"/>
</dbReference>
<name>A0A7V8FGQ5_STEMA</name>
<dbReference type="Gene3D" id="3.40.190.290">
    <property type="match status" value="1"/>
</dbReference>
<dbReference type="Gene3D" id="1.10.10.10">
    <property type="entry name" value="Winged helix-like DNA-binding domain superfamily/Winged helix DNA-binding domain"/>
    <property type="match status" value="1"/>
</dbReference>
<gene>
    <name evidence="6" type="primary">pgrR_6</name>
    <name evidence="6" type="ORF">GAK31_02698</name>
</gene>
<dbReference type="Pfam" id="PF03466">
    <property type="entry name" value="LysR_substrate"/>
    <property type="match status" value="1"/>
</dbReference>
<dbReference type="InterPro" id="IPR000847">
    <property type="entry name" value="LysR_HTH_N"/>
</dbReference>
<dbReference type="InterPro" id="IPR005119">
    <property type="entry name" value="LysR_subst-bd"/>
</dbReference>
<dbReference type="InterPro" id="IPR036390">
    <property type="entry name" value="WH_DNA-bd_sf"/>
</dbReference>
<sequence length="304" mass="33011">MVVSSRPILGDLSLFLTIARRGSFRDAGRELGLTTSALSHSMKKLEHRLGVRLINRTQRSIALTVAGAELAQALSRGLDAIEDGLNALELHSAVPTGHLRLNVPHDAALLLVAPVLEQFALTCPGVHLDLVVDDRPIDLVAEGFDAGIRFGALVPKDMIALPLTPPLRWVVAAAPAYLRAHGQPRTPADLHRHTCIQMRIGDNSTYPWELGDGPAQVPVNVPGTIRTNDSATRVSAVVAGLGLGYFLELRIAEALQQGQLTLVMPDWSSMDEPYCMYYASRRQPPPGLRQLIALIRQRHLPAQA</sequence>
<evidence type="ECO:0000256" key="4">
    <source>
        <dbReference type="ARBA" id="ARBA00023163"/>
    </source>
</evidence>
<dbReference type="SUPFAM" id="SSF46785">
    <property type="entry name" value="Winged helix' DNA-binding domain"/>
    <property type="match status" value="1"/>
</dbReference>
<protein>
    <submittedName>
        <fullName evidence="6">HTH-type transcriptional regulator PgrR</fullName>
    </submittedName>
</protein>
<dbReference type="PROSITE" id="PS50931">
    <property type="entry name" value="HTH_LYSR"/>
    <property type="match status" value="1"/>
</dbReference>
<dbReference type="AlphaFoldDB" id="A0A7V8FGQ5"/>
<keyword evidence="4" id="KW-0804">Transcription</keyword>
<dbReference type="Pfam" id="PF00126">
    <property type="entry name" value="HTH_1"/>
    <property type="match status" value="1"/>
</dbReference>
<dbReference type="InterPro" id="IPR058163">
    <property type="entry name" value="LysR-type_TF_proteobact-type"/>
</dbReference>
<evidence type="ECO:0000256" key="2">
    <source>
        <dbReference type="ARBA" id="ARBA00023015"/>
    </source>
</evidence>
<proteinExistence type="inferred from homology"/>
<dbReference type="PANTHER" id="PTHR30537">
    <property type="entry name" value="HTH-TYPE TRANSCRIPTIONAL REGULATOR"/>
    <property type="match status" value="1"/>
</dbReference>
<accession>A0A7V8FGQ5</accession>
<evidence type="ECO:0000256" key="3">
    <source>
        <dbReference type="ARBA" id="ARBA00023125"/>
    </source>
</evidence>
<evidence type="ECO:0000256" key="1">
    <source>
        <dbReference type="ARBA" id="ARBA00009437"/>
    </source>
</evidence>